<evidence type="ECO:0000313" key="3">
    <source>
        <dbReference type="Proteomes" id="UP000324748"/>
    </source>
</evidence>
<dbReference type="EMBL" id="VSWC01000183">
    <property type="protein sequence ID" value="KAA1068939.1"/>
    <property type="molecule type" value="Genomic_DNA"/>
</dbReference>
<feature type="region of interest" description="Disordered" evidence="1">
    <location>
        <begin position="1"/>
        <end position="128"/>
    </location>
</feature>
<feature type="compositionally biased region" description="Basic and acidic residues" evidence="1">
    <location>
        <begin position="119"/>
        <end position="128"/>
    </location>
</feature>
<accession>A0A5B0LY34</accession>
<gene>
    <name evidence="2" type="ORF">PGT21_006568</name>
</gene>
<reference evidence="2 3" key="1">
    <citation type="submission" date="2019-05" db="EMBL/GenBank/DDBJ databases">
        <title>Emergence of the Ug99 lineage of the wheat stem rust pathogen through somatic hybridization.</title>
        <authorList>
            <person name="Li F."/>
            <person name="Upadhyaya N.M."/>
            <person name="Sperschneider J."/>
            <person name="Matny O."/>
            <person name="Nguyen-Phuc H."/>
            <person name="Mago R."/>
            <person name="Raley C."/>
            <person name="Miller M.E."/>
            <person name="Silverstein K.A.T."/>
            <person name="Henningsen E."/>
            <person name="Hirsch C.D."/>
            <person name="Visser B."/>
            <person name="Pretorius Z.A."/>
            <person name="Steffenson B.J."/>
            <person name="Schwessinger B."/>
            <person name="Dodds P.N."/>
            <person name="Figueroa M."/>
        </authorList>
    </citation>
    <scope>NUCLEOTIDE SEQUENCE [LARGE SCALE GENOMIC DNA]</scope>
    <source>
        <strain evidence="2">21-0</strain>
    </source>
</reference>
<keyword evidence="3" id="KW-1185">Reference proteome</keyword>
<organism evidence="2 3">
    <name type="scientific">Puccinia graminis f. sp. tritici</name>
    <dbReference type="NCBI Taxonomy" id="56615"/>
    <lineage>
        <taxon>Eukaryota</taxon>
        <taxon>Fungi</taxon>
        <taxon>Dikarya</taxon>
        <taxon>Basidiomycota</taxon>
        <taxon>Pucciniomycotina</taxon>
        <taxon>Pucciniomycetes</taxon>
        <taxon>Pucciniales</taxon>
        <taxon>Pucciniaceae</taxon>
        <taxon>Puccinia</taxon>
    </lineage>
</organism>
<feature type="compositionally biased region" description="Polar residues" evidence="1">
    <location>
        <begin position="86"/>
        <end position="118"/>
    </location>
</feature>
<dbReference type="Proteomes" id="UP000324748">
    <property type="component" value="Unassembled WGS sequence"/>
</dbReference>
<evidence type="ECO:0000256" key="1">
    <source>
        <dbReference type="SAM" id="MobiDB-lite"/>
    </source>
</evidence>
<protein>
    <submittedName>
        <fullName evidence="2">Uncharacterized protein</fullName>
    </submittedName>
</protein>
<dbReference type="AlphaFoldDB" id="A0A5B0LY34"/>
<proteinExistence type="predicted"/>
<feature type="compositionally biased region" description="Polar residues" evidence="1">
    <location>
        <begin position="1"/>
        <end position="15"/>
    </location>
</feature>
<feature type="compositionally biased region" description="Polar residues" evidence="1">
    <location>
        <begin position="56"/>
        <end position="79"/>
    </location>
</feature>
<name>A0A5B0LY34_PUCGR</name>
<sequence>MTIDPLQSISDSLNQSSHSHDPDPSTSNTSSKQNPNPPIFPTNTSTPVPKQPPNTIPQAPSKSNPTQKGTEARSQSHLNPNRKDNGSTPKGSATAPKSKTATILNTENGKSPSGSQKTPEAKALDPDFLKSKARNMLLAKAIKAQEDGDDEKADRFFAMHNTLLKEETLVVSQSDQEIQILTNQPTIPQKRPLAAEETVESKGIKFRWGVSNSHDDGGFTPYFHKNISELKGPIPLTIFNKKWQEEALSYHSRNRPKEETSTGKGL</sequence>
<comment type="caution">
    <text evidence="2">The sequence shown here is derived from an EMBL/GenBank/DDBJ whole genome shotgun (WGS) entry which is preliminary data.</text>
</comment>
<evidence type="ECO:0000313" key="2">
    <source>
        <dbReference type="EMBL" id="KAA1068939.1"/>
    </source>
</evidence>